<name>A0A5B7E583_PORTR</name>
<evidence type="ECO:0000256" key="1">
    <source>
        <dbReference type="SAM" id="Phobius"/>
    </source>
</evidence>
<accession>A0A5B7E583</accession>
<organism evidence="2 3">
    <name type="scientific">Portunus trituberculatus</name>
    <name type="common">Swimming crab</name>
    <name type="synonym">Neptunus trituberculatus</name>
    <dbReference type="NCBI Taxonomy" id="210409"/>
    <lineage>
        <taxon>Eukaryota</taxon>
        <taxon>Metazoa</taxon>
        <taxon>Ecdysozoa</taxon>
        <taxon>Arthropoda</taxon>
        <taxon>Crustacea</taxon>
        <taxon>Multicrustacea</taxon>
        <taxon>Malacostraca</taxon>
        <taxon>Eumalacostraca</taxon>
        <taxon>Eucarida</taxon>
        <taxon>Decapoda</taxon>
        <taxon>Pleocyemata</taxon>
        <taxon>Brachyura</taxon>
        <taxon>Eubrachyura</taxon>
        <taxon>Portunoidea</taxon>
        <taxon>Portunidae</taxon>
        <taxon>Portuninae</taxon>
        <taxon>Portunus</taxon>
    </lineage>
</organism>
<protein>
    <submittedName>
        <fullName evidence="2">Uncharacterized protein</fullName>
    </submittedName>
</protein>
<gene>
    <name evidence="2" type="ORF">E2C01_021639</name>
</gene>
<keyword evidence="1" id="KW-0472">Membrane</keyword>
<dbReference type="Proteomes" id="UP000324222">
    <property type="component" value="Unassembled WGS sequence"/>
</dbReference>
<feature type="transmembrane region" description="Helical" evidence="1">
    <location>
        <begin position="12"/>
        <end position="32"/>
    </location>
</feature>
<dbReference type="EMBL" id="VSRR010001912">
    <property type="protein sequence ID" value="MPC28433.1"/>
    <property type="molecule type" value="Genomic_DNA"/>
</dbReference>
<evidence type="ECO:0000313" key="3">
    <source>
        <dbReference type="Proteomes" id="UP000324222"/>
    </source>
</evidence>
<comment type="caution">
    <text evidence="2">The sequence shown here is derived from an EMBL/GenBank/DDBJ whole genome shotgun (WGS) entry which is preliminary data.</text>
</comment>
<sequence length="63" mass="7359">MELLVQLEELSNIFLIHLKICTLFFISGFNMLDLLQCMISFPDNSFKTGHYSCWDATRLIVED</sequence>
<proteinExistence type="predicted"/>
<evidence type="ECO:0000313" key="2">
    <source>
        <dbReference type="EMBL" id="MPC28433.1"/>
    </source>
</evidence>
<reference evidence="2 3" key="1">
    <citation type="submission" date="2019-05" db="EMBL/GenBank/DDBJ databases">
        <title>Another draft genome of Portunus trituberculatus and its Hox gene families provides insights of decapod evolution.</title>
        <authorList>
            <person name="Jeong J.-H."/>
            <person name="Song I."/>
            <person name="Kim S."/>
            <person name="Choi T."/>
            <person name="Kim D."/>
            <person name="Ryu S."/>
            <person name="Kim W."/>
        </authorList>
    </citation>
    <scope>NUCLEOTIDE SEQUENCE [LARGE SCALE GENOMIC DNA]</scope>
    <source>
        <tissue evidence="2">Muscle</tissue>
    </source>
</reference>
<dbReference type="AlphaFoldDB" id="A0A5B7E583"/>
<keyword evidence="3" id="KW-1185">Reference proteome</keyword>
<keyword evidence="1" id="KW-0812">Transmembrane</keyword>
<keyword evidence="1" id="KW-1133">Transmembrane helix</keyword>